<protein>
    <recommendedName>
        <fullName evidence="4">Secreted protein</fullName>
    </recommendedName>
</protein>
<name>A0ABS8PPT4_9BACT</name>
<feature type="signal peptide" evidence="1">
    <location>
        <begin position="1"/>
        <end position="24"/>
    </location>
</feature>
<reference evidence="2 3" key="1">
    <citation type="submission" date="2021-11" db="EMBL/GenBank/DDBJ databases">
        <title>Genomic of Niabella pedocola.</title>
        <authorList>
            <person name="Wu T."/>
        </authorList>
    </citation>
    <scope>NUCLEOTIDE SEQUENCE [LARGE SCALE GENOMIC DNA]</scope>
    <source>
        <strain evidence="2 3">JCM 31011</strain>
    </source>
</reference>
<keyword evidence="3" id="KW-1185">Reference proteome</keyword>
<dbReference type="EMBL" id="JAJNEC010000005">
    <property type="protein sequence ID" value="MCD2423097.1"/>
    <property type="molecule type" value="Genomic_DNA"/>
</dbReference>
<proteinExistence type="predicted"/>
<accession>A0ABS8PPT4</accession>
<gene>
    <name evidence="2" type="ORF">LQ567_10010</name>
</gene>
<comment type="caution">
    <text evidence="2">The sequence shown here is derived from an EMBL/GenBank/DDBJ whole genome shotgun (WGS) entry which is preliminary data.</text>
</comment>
<organism evidence="2 3">
    <name type="scientific">Niabella pedocola</name>
    <dbReference type="NCBI Taxonomy" id="1752077"/>
    <lineage>
        <taxon>Bacteria</taxon>
        <taxon>Pseudomonadati</taxon>
        <taxon>Bacteroidota</taxon>
        <taxon>Chitinophagia</taxon>
        <taxon>Chitinophagales</taxon>
        <taxon>Chitinophagaceae</taxon>
        <taxon>Niabella</taxon>
    </lineage>
</organism>
<evidence type="ECO:0000313" key="3">
    <source>
        <dbReference type="Proteomes" id="UP001199816"/>
    </source>
</evidence>
<evidence type="ECO:0008006" key="4">
    <source>
        <dbReference type="Google" id="ProtNLM"/>
    </source>
</evidence>
<sequence>MKKFAHILALIILFLGSSSDTLEALAPVKSNICNSAVKDRQQQKNSNAQDAGDHIIINRLCNHFINRADQLSQRTFSSILSLPLFHFNVLLPAWKRLNSVPLQQPGYGHLFLYYLF</sequence>
<evidence type="ECO:0000256" key="1">
    <source>
        <dbReference type="SAM" id="SignalP"/>
    </source>
</evidence>
<evidence type="ECO:0000313" key="2">
    <source>
        <dbReference type="EMBL" id="MCD2423097.1"/>
    </source>
</evidence>
<feature type="chain" id="PRO_5047095649" description="Secreted protein" evidence="1">
    <location>
        <begin position="25"/>
        <end position="116"/>
    </location>
</feature>
<dbReference type="RefSeq" id="WP_231004365.1">
    <property type="nucleotide sequence ID" value="NZ_JAJNEC010000005.1"/>
</dbReference>
<dbReference type="Proteomes" id="UP001199816">
    <property type="component" value="Unassembled WGS sequence"/>
</dbReference>
<keyword evidence="1" id="KW-0732">Signal</keyword>